<dbReference type="EnsemblPlants" id="evm.model.05.245">
    <property type="protein sequence ID" value="cds.evm.model.05.245"/>
    <property type="gene ID" value="evm.TU.05.245"/>
</dbReference>
<proteinExistence type="predicted"/>
<dbReference type="AlphaFoldDB" id="A0A803PPN2"/>
<reference evidence="1" key="1">
    <citation type="submission" date="2018-11" db="EMBL/GenBank/DDBJ databases">
        <authorList>
            <person name="Grassa J C."/>
        </authorList>
    </citation>
    <scope>NUCLEOTIDE SEQUENCE [LARGE SCALE GENOMIC DNA]</scope>
</reference>
<name>A0A803PPN2_CANSA</name>
<reference evidence="1" key="2">
    <citation type="submission" date="2021-03" db="UniProtKB">
        <authorList>
            <consortium name="EnsemblPlants"/>
        </authorList>
    </citation>
    <scope>IDENTIFICATION</scope>
</reference>
<protein>
    <submittedName>
        <fullName evidence="1">Uncharacterized protein</fullName>
    </submittedName>
</protein>
<evidence type="ECO:0000313" key="1">
    <source>
        <dbReference type="EnsemblPlants" id="cds.evm.model.05.245"/>
    </source>
</evidence>
<organism evidence="1 2">
    <name type="scientific">Cannabis sativa</name>
    <name type="common">Hemp</name>
    <name type="synonym">Marijuana</name>
    <dbReference type="NCBI Taxonomy" id="3483"/>
    <lineage>
        <taxon>Eukaryota</taxon>
        <taxon>Viridiplantae</taxon>
        <taxon>Streptophyta</taxon>
        <taxon>Embryophyta</taxon>
        <taxon>Tracheophyta</taxon>
        <taxon>Spermatophyta</taxon>
        <taxon>Magnoliopsida</taxon>
        <taxon>eudicotyledons</taxon>
        <taxon>Gunneridae</taxon>
        <taxon>Pentapetalae</taxon>
        <taxon>rosids</taxon>
        <taxon>fabids</taxon>
        <taxon>Rosales</taxon>
        <taxon>Cannabaceae</taxon>
        <taxon>Cannabis</taxon>
    </lineage>
</organism>
<accession>A0A803PPN2</accession>
<dbReference type="EMBL" id="UZAU01000409">
    <property type="status" value="NOT_ANNOTATED_CDS"/>
    <property type="molecule type" value="Genomic_DNA"/>
</dbReference>
<dbReference type="Gramene" id="evm.model.05.245">
    <property type="protein sequence ID" value="cds.evm.model.05.245"/>
    <property type="gene ID" value="evm.TU.05.245"/>
</dbReference>
<evidence type="ECO:0000313" key="2">
    <source>
        <dbReference type="Proteomes" id="UP000596661"/>
    </source>
</evidence>
<dbReference type="Proteomes" id="UP000596661">
    <property type="component" value="Chromosome 5"/>
</dbReference>
<keyword evidence="2" id="KW-1185">Reference proteome</keyword>
<sequence length="107" mass="11932">MCNNIDQRCSVITLGLQVTLWQTARLHGIFQNKNASKPAKPLAANFSRALEDSVKLEDGQNVEQDLTTTLAQCQKLMTMLSQRDQETPNHVQCSQPLVSKFSSKILS</sequence>